<gene>
    <name evidence="2" type="ORF">H5P28_11635</name>
</gene>
<organism evidence="2 3">
    <name type="scientific">Ruficoccus amylovorans</name>
    <dbReference type="NCBI Taxonomy" id="1804625"/>
    <lineage>
        <taxon>Bacteria</taxon>
        <taxon>Pseudomonadati</taxon>
        <taxon>Verrucomicrobiota</taxon>
        <taxon>Opitutia</taxon>
        <taxon>Puniceicoccales</taxon>
        <taxon>Cerasicoccaceae</taxon>
        <taxon>Ruficoccus</taxon>
    </lineage>
</organism>
<dbReference type="Gene3D" id="3.30.420.10">
    <property type="entry name" value="Ribonuclease H-like superfamily/Ribonuclease H"/>
    <property type="match status" value="1"/>
</dbReference>
<dbReference type="EMBL" id="JACHVB010000035">
    <property type="protein sequence ID" value="MBC2594909.1"/>
    <property type="molecule type" value="Genomic_DNA"/>
</dbReference>
<dbReference type="RefSeq" id="WP_185675875.1">
    <property type="nucleotide sequence ID" value="NZ_JACHVB010000035.1"/>
</dbReference>
<evidence type="ECO:0000313" key="3">
    <source>
        <dbReference type="Proteomes" id="UP000546464"/>
    </source>
</evidence>
<evidence type="ECO:0000313" key="2">
    <source>
        <dbReference type="EMBL" id="MBC2594909.1"/>
    </source>
</evidence>
<dbReference type="SUPFAM" id="SSF53098">
    <property type="entry name" value="Ribonuclease H-like"/>
    <property type="match status" value="1"/>
</dbReference>
<dbReference type="Proteomes" id="UP000546464">
    <property type="component" value="Unassembled WGS sequence"/>
</dbReference>
<proteinExistence type="predicted"/>
<sequence length="182" mass="20381">MEHAPSIALDLGTYMGYAIRTAGGSVVSGVEVFASRPGEDTDVRFWAFRKWLIKAITQYEPKRIYYEHASFQPGNASEVWFGWLTIIKEVRIHYGLGRQGFNAATIKLHASGHGHAGKDRMKAAVRDLFPQLGPIDNDNQADALAVLYTGECWKAGKLNRAPKPTRKRKPGKRRPNPQSELF</sequence>
<dbReference type="InterPro" id="IPR012337">
    <property type="entry name" value="RNaseH-like_sf"/>
</dbReference>
<accession>A0A842HF68</accession>
<feature type="compositionally biased region" description="Basic residues" evidence="1">
    <location>
        <begin position="163"/>
        <end position="175"/>
    </location>
</feature>
<dbReference type="GO" id="GO:0003676">
    <property type="term" value="F:nucleic acid binding"/>
    <property type="evidence" value="ECO:0007669"/>
    <property type="project" value="InterPro"/>
</dbReference>
<feature type="region of interest" description="Disordered" evidence="1">
    <location>
        <begin position="158"/>
        <end position="182"/>
    </location>
</feature>
<protein>
    <submittedName>
        <fullName evidence="2">Uncharacterized protein</fullName>
    </submittedName>
</protein>
<dbReference type="AlphaFoldDB" id="A0A842HF68"/>
<dbReference type="InterPro" id="IPR036397">
    <property type="entry name" value="RNaseH_sf"/>
</dbReference>
<keyword evidence="3" id="KW-1185">Reference proteome</keyword>
<comment type="caution">
    <text evidence="2">The sequence shown here is derived from an EMBL/GenBank/DDBJ whole genome shotgun (WGS) entry which is preliminary data.</text>
</comment>
<reference evidence="2 3" key="1">
    <citation type="submission" date="2020-07" db="EMBL/GenBank/DDBJ databases">
        <authorList>
            <person name="Feng X."/>
        </authorList>
    </citation>
    <scope>NUCLEOTIDE SEQUENCE [LARGE SCALE GENOMIC DNA]</scope>
    <source>
        <strain evidence="2 3">JCM31066</strain>
    </source>
</reference>
<evidence type="ECO:0000256" key="1">
    <source>
        <dbReference type="SAM" id="MobiDB-lite"/>
    </source>
</evidence>
<name>A0A842HF68_9BACT</name>